<dbReference type="PRINTS" id="PR00834">
    <property type="entry name" value="PROTEASES2C"/>
</dbReference>
<dbReference type="AlphaFoldDB" id="A0A517NJ84"/>
<reference evidence="4 5" key="1">
    <citation type="submission" date="2019-02" db="EMBL/GenBank/DDBJ databases">
        <title>Deep-cultivation of Planctomycetes and their phenomic and genomic characterization uncovers novel biology.</title>
        <authorList>
            <person name="Wiegand S."/>
            <person name="Jogler M."/>
            <person name="Boedeker C."/>
            <person name="Pinto D."/>
            <person name="Vollmers J."/>
            <person name="Rivas-Marin E."/>
            <person name="Kohn T."/>
            <person name="Peeters S.H."/>
            <person name="Heuer A."/>
            <person name="Rast P."/>
            <person name="Oberbeckmann S."/>
            <person name="Bunk B."/>
            <person name="Jeske O."/>
            <person name="Meyerdierks A."/>
            <person name="Storesund J.E."/>
            <person name="Kallscheuer N."/>
            <person name="Luecker S."/>
            <person name="Lage O.M."/>
            <person name="Pohl T."/>
            <person name="Merkel B.J."/>
            <person name="Hornburger P."/>
            <person name="Mueller R.-W."/>
            <person name="Bruemmer F."/>
            <person name="Labrenz M."/>
            <person name="Spormann A.M."/>
            <person name="Op den Camp H."/>
            <person name="Overmann J."/>
            <person name="Amann R."/>
            <person name="Jetten M.S.M."/>
            <person name="Mascher T."/>
            <person name="Medema M.H."/>
            <person name="Devos D.P."/>
            <person name="Kaster A.-K."/>
            <person name="Ovreas L."/>
            <person name="Rohde M."/>
            <person name="Galperin M.Y."/>
            <person name="Jogler C."/>
        </authorList>
    </citation>
    <scope>NUCLEOTIDE SEQUENCE [LARGE SCALE GENOMIC DNA]</scope>
    <source>
        <strain evidence="4 5">K22_7</strain>
    </source>
</reference>
<dbReference type="GO" id="GO:0006508">
    <property type="term" value="P:proteolysis"/>
    <property type="evidence" value="ECO:0007669"/>
    <property type="project" value="UniProtKB-KW"/>
</dbReference>
<dbReference type="KEGG" id="rlc:K227x_56030"/>
<evidence type="ECO:0000256" key="3">
    <source>
        <dbReference type="SAM" id="MobiDB-lite"/>
    </source>
</evidence>
<dbReference type="EC" id="3.4.21.107" evidence="4"/>
<accession>A0A517NJ84</accession>
<name>A0A517NJ84_9BACT</name>
<dbReference type="Proteomes" id="UP000318538">
    <property type="component" value="Chromosome"/>
</dbReference>
<evidence type="ECO:0000313" key="5">
    <source>
        <dbReference type="Proteomes" id="UP000318538"/>
    </source>
</evidence>
<protein>
    <submittedName>
        <fullName evidence="4">Periplasmic serine endoprotease DegP</fullName>
        <ecNumber evidence="4">3.4.21.107</ecNumber>
    </submittedName>
</protein>
<gene>
    <name evidence="4" type="primary">degP_8</name>
    <name evidence="4" type="ORF">K227x_56030</name>
</gene>
<evidence type="ECO:0000256" key="2">
    <source>
        <dbReference type="ARBA" id="ARBA00022801"/>
    </source>
</evidence>
<proteinExistence type="predicted"/>
<dbReference type="EMBL" id="CP036525">
    <property type="protein sequence ID" value="QDT07178.1"/>
    <property type="molecule type" value="Genomic_DNA"/>
</dbReference>
<keyword evidence="2 4" id="KW-0378">Hydrolase</keyword>
<dbReference type="InterPro" id="IPR009003">
    <property type="entry name" value="Peptidase_S1_PA"/>
</dbReference>
<keyword evidence="1 4" id="KW-0645">Protease</keyword>
<sequence>MSPDATLETRIDRRSARTPSNARSTPLIHFIIRLTIASCVVFSISARPAQSAITPQLIQRCKSATVYISDSDRLASGSGVCIDTRGYFATNAHVVDAIDGKILVTVNPGESSYKQYEATVVARSAKDDLAILFVENAAQLTALELPDDVGVTEGQEVIALGFPFGSGLATDGSDELSVSVNVARVSALHSESGGVQQIEFDSQLNPGNSGGPVVNLDGQIIGIAQSILIFVSEKETKNLGVNFAVATRRLQALMTRPEIVVSRVQTPYLDTPLEIDFKFKQPAQPALFTGNFVN</sequence>
<dbReference type="PANTHER" id="PTHR43343">
    <property type="entry name" value="PEPTIDASE S12"/>
    <property type="match status" value="1"/>
</dbReference>
<feature type="region of interest" description="Disordered" evidence="3">
    <location>
        <begin position="1"/>
        <end position="21"/>
    </location>
</feature>
<dbReference type="InterPro" id="IPR051201">
    <property type="entry name" value="Chloro_Bact_Ser_Proteases"/>
</dbReference>
<evidence type="ECO:0000256" key="1">
    <source>
        <dbReference type="ARBA" id="ARBA00022670"/>
    </source>
</evidence>
<organism evidence="4 5">
    <name type="scientific">Rubripirellula lacrimiformis</name>
    <dbReference type="NCBI Taxonomy" id="1930273"/>
    <lineage>
        <taxon>Bacteria</taxon>
        <taxon>Pseudomonadati</taxon>
        <taxon>Planctomycetota</taxon>
        <taxon>Planctomycetia</taxon>
        <taxon>Pirellulales</taxon>
        <taxon>Pirellulaceae</taxon>
        <taxon>Rubripirellula</taxon>
    </lineage>
</organism>
<dbReference type="Gene3D" id="2.40.10.120">
    <property type="match status" value="1"/>
</dbReference>
<dbReference type="SUPFAM" id="SSF50494">
    <property type="entry name" value="Trypsin-like serine proteases"/>
    <property type="match status" value="1"/>
</dbReference>
<dbReference type="PANTHER" id="PTHR43343:SF3">
    <property type="entry name" value="PROTEASE DO-LIKE 8, CHLOROPLASTIC"/>
    <property type="match status" value="1"/>
</dbReference>
<keyword evidence="5" id="KW-1185">Reference proteome</keyword>
<evidence type="ECO:0000313" key="4">
    <source>
        <dbReference type="EMBL" id="QDT07178.1"/>
    </source>
</evidence>
<dbReference type="OrthoDB" id="269106at2"/>
<dbReference type="Pfam" id="PF13365">
    <property type="entry name" value="Trypsin_2"/>
    <property type="match status" value="1"/>
</dbReference>
<dbReference type="InterPro" id="IPR001940">
    <property type="entry name" value="Peptidase_S1C"/>
</dbReference>
<dbReference type="GO" id="GO:0004252">
    <property type="term" value="F:serine-type endopeptidase activity"/>
    <property type="evidence" value="ECO:0007669"/>
    <property type="project" value="InterPro"/>
</dbReference>